<reference evidence="4" key="4">
    <citation type="submission" date="2025-08" db="UniProtKB">
        <authorList>
            <consortium name="Ensembl"/>
        </authorList>
    </citation>
    <scope>IDENTIFICATION</scope>
</reference>
<accession>A0A4W3IGT6</accession>
<dbReference type="STRING" id="7868.ENSCMIP00000028112"/>
<feature type="signal peptide" evidence="3">
    <location>
        <begin position="1"/>
        <end position="16"/>
    </location>
</feature>
<evidence type="ECO:0000313" key="4">
    <source>
        <dbReference type="Ensembl" id="ENSCMIP00000028112.1"/>
    </source>
</evidence>
<dbReference type="Gene3D" id="1.10.287.210">
    <property type="match status" value="1"/>
</dbReference>
<reference evidence="5" key="2">
    <citation type="journal article" date="2007" name="PLoS Biol.">
        <title>Survey sequencing and comparative analysis of the elephant shark (Callorhinchus milii) genome.</title>
        <authorList>
            <person name="Venkatesh B."/>
            <person name="Kirkness E.F."/>
            <person name="Loh Y.H."/>
            <person name="Halpern A.L."/>
            <person name="Lee A.P."/>
            <person name="Johnson J."/>
            <person name="Dandona N."/>
            <person name="Viswanathan L.D."/>
            <person name="Tay A."/>
            <person name="Venter J.C."/>
            <person name="Strausberg R.L."/>
            <person name="Brenner S."/>
        </authorList>
    </citation>
    <scope>NUCLEOTIDE SEQUENCE [LARGE SCALE GENOMIC DNA]</scope>
</reference>
<proteinExistence type="predicted"/>
<keyword evidence="1" id="KW-1015">Disulfide bond</keyword>
<organism evidence="4 5">
    <name type="scientific">Callorhinchus milii</name>
    <name type="common">Ghost shark</name>
    <dbReference type="NCBI Taxonomy" id="7868"/>
    <lineage>
        <taxon>Eukaryota</taxon>
        <taxon>Metazoa</taxon>
        <taxon>Chordata</taxon>
        <taxon>Craniata</taxon>
        <taxon>Vertebrata</taxon>
        <taxon>Chondrichthyes</taxon>
        <taxon>Holocephali</taxon>
        <taxon>Chimaeriformes</taxon>
        <taxon>Callorhinchidae</taxon>
        <taxon>Callorhinchus</taxon>
    </lineage>
</organism>
<sequence length="398" mass="44185">MCKCILLCVLLGFASTWKTNSVVKRMQAMVTQENETECWVCAHLSQTASSSELHWLAIPANNSWYDGNLTSLLPSVPAHRCQPTTVIIKGGVYLCMRHNDTGNGNSFNCNCFLLTNAIISPCPSPDSPTWGPLLTAMRLVASNTTGYPTLLRPCLFWLCGNKAYKSLPLNWAGTCTVGYIVPKAYGVKTLHAQLTHNHFPIARHKRYVENPLVKRGKAFHQFAQGFLLWLRVPGLEKAIVNISATMEQIENATVDAIQDLQSEMYSLSVVIQNRMALHFILASQGGVCATDIAIIHSNIKVLHAVAWWGWVPNVGGWFGNLLHGFIKYALILLCVIIAVYILVQLILICLRSLCSTSGSPQLAPLLPLIEISDYNDQHQHDPFKQEAWLLYILTSLSL</sequence>
<feature type="chain" id="PRO_5021467356" evidence="3">
    <location>
        <begin position="17"/>
        <end position="398"/>
    </location>
</feature>
<keyword evidence="5" id="KW-1185">Reference proteome</keyword>
<keyword evidence="3" id="KW-0732">Signal</keyword>
<reference evidence="5" key="1">
    <citation type="journal article" date="2006" name="Science">
        <title>Ancient noncoding elements conserved in the human genome.</title>
        <authorList>
            <person name="Venkatesh B."/>
            <person name="Kirkness E.F."/>
            <person name="Loh Y.H."/>
            <person name="Halpern A.L."/>
            <person name="Lee A.P."/>
            <person name="Johnson J."/>
            <person name="Dandona N."/>
            <person name="Viswanathan L.D."/>
            <person name="Tay A."/>
            <person name="Venter J.C."/>
            <person name="Strausberg R.L."/>
            <person name="Brenner S."/>
        </authorList>
    </citation>
    <scope>NUCLEOTIDE SEQUENCE [LARGE SCALE GENOMIC DNA]</scope>
</reference>
<dbReference type="OMA" id="QENETEC"/>
<dbReference type="SUPFAM" id="SSF58069">
    <property type="entry name" value="Virus ectodomain"/>
    <property type="match status" value="1"/>
</dbReference>
<keyword evidence="2" id="KW-0812">Transmembrane</keyword>
<dbReference type="PANTHER" id="PTHR10424:SF73">
    <property type="entry name" value="ENDOGENOUS RETROVIRUS GROUP FC1 ENV POLYPROTEIN-RELATED"/>
    <property type="match status" value="1"/>
</dbReference>
<dbReference type="AlphaFoldDB" id="A0A4W3IGT6"/>
<reference evidence="4" key="5">
    <citation type="submission" date="2025-09" db="UniProtKB">
        <authorList>
            <consortium name="Ensembl"/>
        </authorList>
    </citation>
    <scope>IDENTIFICATION</scope>
</reference>
<keyword evidence="2" id="KW-0472">Membrane</keyword>
<evidence type="ECO:0000256" key="1">
    <source>
        <dbReference type="ARBA" id="ARBA00023157"/>
    </source>
</evidence>
<dbReference type="PANTHER" id="PTHR10424">
    <property type="entry name" value="VIRAL ENVELOPE PROTEIN"/>
    <property type="match status" value="1"/>
</dbReference>
<dbReference type="Pfam" id="PF00429">
    <property type="entry name" value="TLV_coat"/>
    <property type="match status" value="1"/>
</dbReference>
<protein>
    <submittedName>
        <fullName evidence="4">Uncharacterized protein</fullName>
    </submittedName>
</protein>
<evidence type="ECO:0000313" key="5">
    <source>
        <dbReference type="Proteomes" id="UP000314986"/>
    </source>
</evidence>
<dbReference type="Proteomes" id="UP000314986">
    <property type="component" value="Unassembled WGS sequence"/>
</dbReference>
<evidence type="ECO:0000256" key="3">
    <source>
        <dbReference type="SAM" id="SignalP"/>
    </source>
</evidence>
<dbReference type="GeneTree" id="ENSGT00940000165291"/>
<dbReference type="Ensembl" id="ENSCMIT00000028556.1">
    <property type="protein sequence ID" value="ENSCMIP00000028112.1"/>
    <property type="gene ID" value="ENSCMIG00000012223.1"/>
</dbReference>
<dbReference type="InterPro" id="IPR018154">
    <property type="entry name" value="TLV/ENV_coat_polyprotein"/>
</dbReference>
<dbReference type="InParanoid" id="A0A4W3IGT6"/>
<reference evidence="5" key="3">
    <citation type="journal article" date="2014" name="Nature">
        <title>Elephant shark genome provides unique insights into gnathostome evolution.</title>
        <authorList>
            <consortium name="International Elephant Shark Genome Sequencing Consortium"/>
            <person name="Venkatesh B."/>
            <person name="Lee A.P."/>
            <person name="Ravi V."/>
            <person name="Maurya A.K."/>
            <person name="Lian M.M."/>
            <person name="Swann J.B."/>
            <person name="Ohta Y."/>
            <person name="Flajnik M.F."/>
            <person name="Sutoh Y."/>
            <person name="Kasahara M."/>
            <person name="Hoon S."/>
            <person name="Gangu V."/>
            <person name="Roy S.W."/>
            <person name="Irimia M."/>
            <person name="Korzh V."/>
            <person name="Kondrychyn I."/>
            <person name="Lim Z.W."/>
            <person name="Tay B.H."/>
            <person name="Tohari S."/>
            <person name="Kong K.W."/>
            <person name="Ho S."/>
            <person name="Lorente-Galdos B."/>
            <person name="Quilez J."/>
            <person name="Marques-Bonet T."/>
            <person name="Raney B.J."/>
            <person name="Ingham P.W."/>
            <person name="Tay A."/>
            <person name="Hillier L.W."/>
            <person name="Minx P."/>
            <person name="Boehm T."/>
            <person name="Wilson R.K."/>
            <person name="Brenner S."/>
            <person name="Warren W.C."/>
        </authorList>
    </citation>
    <scope>NUCLEOTIDE SEQUENCE [LARGE SCALE GENOMIC DNA]</scope>
</reference>
<keyword evidence="2" id="KW-1133">Transmembrane helix</keyword>
<feature type="transmembrane region" description="Helical" evidence="2">
    <location>
        <begin position="328"/>
        <end position="350"/>
    </location>
</feature>
<evidence type="ECO:0000256" key="2">
    <source>
        <dbReference type="SAM" id="Phobius"/>
    </source>
</evidence>
<name>A0A4W3IGT6_CALMI</name>